<dbReference type="EMBL" id="FOQZ01000001">
    <property type="protein sequence ID" value="SFI20321.1"/>
    <property type="molecule type" value="Genomic_DNA"/>
</dbReference>
<evidence type="ECO:0000259" key="1">
    <source>
        <dbReference type="Pfam" id="PF18899"/>
    </source>
</evidence>
<evidence type="ECO:0000313" key="3">
    <source>
        <dbReference type="Proteomes" id="UP000198702"/>
    </source>
</evidence>
<reference evidence="2 3" key="1">
    <citation type="submission" date="2016-10" db="EMBL/GenBank/DDBJ databases">
        <authorList>
            <person name="Varghese N."/>
            <person name="Submissions S."/>
        </authorList>
    </citation>
    <scope>NUCLEOTIDE SEQUENCE [LARGE SCALE GENOMIC DNA]</scope>
    <source>
        <strain evidence="2 3">UNC380MFSha3.1</strain>
    </source>
</reference>
<dbReference type="Pfam" id="PF18899">
    <property type="entry name" value="DUF5655"/>
    <property type="match status" value="1"/>
</dbReference>
<dbReference type="InterPro" id="IPR043714">
    <property type="entry name" value="DUF5655"/>
</dbReference>
<gene>
    <name evidence="2" type="ORF">SAMN04487751_0336</name>
</gene>
<proteinExistence type="predicted"/>
<accession>A0A7Z7CVG8</accession>
<sequence>MADDDREWTVARHLEGAPESAIALYQRFIHAVETIGPFTYAVSKTTITLKGSRRGFAGARPDRGGVRGYMDLQREVRDPRILSVAPYTKRLFVHQFRLTSPADLDDQFVQWLREAYAVGAGAHLDRP</sequence>
<organism evidence="2 3">
    <name type="scientific">Microbacterium saccharophilum</name>
    <dbReference type="NCBI Taxonomy" id="1213358"/>
    <lineage>
        <taxon>Bacteria</taxon>
        <taxon>Bacillati</taxon>
        <taxon>Actinomycetota</taxon>
        <taxon>Actinomycetes</taxon>
        <taxon>Micrococcales</taxon>
        <taxon>Microbacteriaceae</taxon>
        <taxon>Microbacterium</taxon>
    </lineage>
</organism>
<dbReference type="Proteomes" id="UP000198702">
    <property type="component" value="Unassembled WGS sequence"/>
</dbReference>
<dbReference type="AlphaFoldDB" id="A0A7Z7CVG8"/>
<protein>
    <recommendedName>
        <fullName evidence="1">DUF5655 domain-containing protein</fullName>
    </recommendedName>
</protein>
<name>A0A7Z7CVG8_9MICO</name>
<evidence type="ECO:0000313" key="2">
    <source>
        <dbReference type="EMBL" id="SFI20321.1"/>
    </source>
</evidence>
<dbReference type="RefSeq" id="WP_028494970.1">
    <property type="nucleotide sequence ID" value="NZ_FOQZ01000001.1"/>
</dbReference>
<comment type="caution">
    <text evidence="2">The sequence shown here is derived from an EMBL/GenBank/DDBJ whole genome shotgun (WGS) entry which is preliminary data.</text>
</comment>
<feature type="domain" description="DUF5655" evidence="1">
    <location>
        <begin position="12"/>
        <end position="117"/>
    </location>
</feature>